<evidence type="ECO:0000313" key="5">
    <source>
        <dbReference type="Proteomes" id="UP000236751"/>
    </source>
</evidence>
<sequence>MTFTVYTFEVGLGQEWIFPVDEDHFELFFAMNGKVISNWDPPVMRVNREINHEERFSSSFPWLDEHVPFLRKPAVILLKYERFLFNHERRFYSDFPWLGEHVPFLRKPAVEALGHVLLKYGQLLPVRGEEVWLFNATTVLDALDHERSHIVYFDDGGILAIERYVFDRGRIGTAEVFKLPMRASPVFVTDSFVKQVRSAGLRDVSFKAL</sequence>
<dbReference type="Proteomes" id="UP000236751">
    <property type="component" value="Unassembled WGS sequence"/>
</dbReference>
<name>Q2Y9Y2_NITMU</name>
<proteinExistence type="predicted"/>
<evidence type="ECO:0000313" key="2">
    <source>
        <dbReference type="EMBL" id="ABB74439.1"/>
    </source>
</evidence>
<reference evidence="4" key="1">
    <citation type="submission" date="2005-08" db="EMBL/GenBank/DDBJ databases">
        <title>Complete sequence of chromosome 1 of Nitrosospira multiformis ATCC 25196.</title>
        <authorList>
            <person name="Copeland A."/>
            <person name="Lucas S."/>
            <person name="Lapidus A."/>
            <person name="Barry K."/>
            <person name="Detter J.C."/>
            <person name="Glavina T."/>
            <person name="Hammon N."/>
            <person name="Israni S."/>
            <person name="Pitluck S."/>
            <person name="Chain P."/>
            <person name="Malfatti S."/>
            <person name="Shin M."/>
            <person name="Vergez L."/>
            <person name="Schmutz J."/>
            <person name="Larimer F."/>
            <person name="Land M."/>
            <person name="Hauser L."/>
            <person name="Kyrpides N."/>
            <person name="Lykidis A."/>
            <person name="Richardson P."/>
        </authorList>
    </citation>
    <scope>NUCLEOTIDE SEQUENCE [LARGE SCALE GENOMIC DNA]</scope>
    <source>
        <strain evidence="4">ATCC 25196 / NCIMB 11849 / C 71</strain>
    </source>
</reference>
<dbReference type="KEGG" id="nmu:Nmul_A1136"/>
<feature type="domain" description="Immunity MXAN-0049 protein" evidence="1">
    <location>
        <begin position="127"/>
        <end position="207"/>
    </location>
</feature>
<dbReference type="Proteomes" id="UP000002718">
    <property type="component" value="Chromosome"/>
</dbReference>
<evidence type="ECO:0000259" key="1">
    <source>
        <dbReference type="Pfam" id="PF07791"/>
    </source>
</evidence>
<dbReference type="eggNOG" id="ENOG50339TE">
    <property type="taxonomic scope" value="Bacteria"/>
</dbReference>
<dbReference type="Pfam" id="PF07791">
    <property type="entry name" value="Imm11"/>
    <property type="match status" value="1"/>
</dbReference>
<dbReference type="InterPro" id="IPR012433">
    <property type="entry name" value="Imm11"/>
</dbReference>
<evidence type="ECO:0000313" key="4">
    <source>
        <dbReference type="Proteomes" id="UP000002718"/>
    </source>
</evidence>
<evidence type="ECO:0000313" key="3">
    <source>
        <dbReference type="EMBL" id="SEF76225.1"/>
    </source>
</evidence>
<dbReference type="RefSeq" id="WP_011380480.1">
    <property type="nucleotide sequence ID" value="NC_007614.1"/>
</dbReference>
<dbReference type="HOGENOM" id="CLU_1265702_0_0_4"/>
<protein>
    <recommendedName>
        <fullName evidence="1">Immunity MXAN-0049 protein domain-containing protein</fullName>
    </recommendedName>
</protein>
<reference evidence="2 4" key="3">
    <citation type="journal article" date="2008" name="Appl. Environ. Microbiol.">
        <title>Complete genome sequence of Nitrosospira multiformis, an ammonia-oxidizing bacterium from the soil environment.</title>
        <authorList>
            <person name="Norton J.M."/>
            <person name="Klotz M.G."/>
            <person name="Stein L.Y."/>
            <person name="Arp D.J."/>
            <person name="Bottomley P.J."/>
            <person name="Chain P.S."/>
            <person name="Hauser L.J."/>
            <person name="Land M.L."/>
            <person name="Larimer F.W."/>
            <person name="Shin M.W."/>
            <person name="Starkenburg S.R."/>
        </authorList>
    </citation>
    <scope>NUCLEOTIDE SEQUENCE [LARGE SCALE GENOMIC DNA]</scope>
    <source>
        <strain evidence="2">ATCC 25196</strain>
        <strain evidence="4">ATCC 25196 / NCIMB 11849 / C 71</strain>
    </source>
</reference>
<gene>
    <name evidence="2" type="ordered locus">Nmul_A1136</name>
    <name evidence="3" type="ORF">SAMN05216403_10857</name>
</gene>
<reference evidence="2" key="2">
    <citation type="submission" date="2005-08" db="EMBL/GenBank/DDBJ databases">
        <title>Complete sequence of Chromosome 1 of Nitrosospira multiformis ATCC 25196.</title>
        <authorList>
            <consortium name="US DOE Joint Genome Institute"/>
            <person name="Copeland A."/>
            <person name="Lucas S."/>
            <person name="Lapidus A."/>
            <person name="Barry K."/>
            <person name="Detter J.C."/>
            <person name="Glavina T."/>
            <person name="Hammon N."/>
            <person name="Israni S."/>
            <person name="Pitluck S."/>
            <person name="Chain P."/>
            <person name="Malfatti S."/>
            <person name="Shin M."/>
            <person name="Vergez L."/>
            <person name="Schmutz J."/>
            <person name="Larimer F."/>
            <person name="Land M."/>
            <person name="Hauser L."/>
            <person name="Kyrpides N."/>
            <person name="Lykidis A."/>
            <person name="Richardson P."/>
        </authorList>
    </citation>
    <scope>NUCLEOTIDE SEQUENCE</scope>
    <source>
        <strain evidence="2">ATCC 25196</strain>
    </source>
</reference>
<keyword evidence="4" id="KW-1185">Reference proteome</keyword>
<reference evidence="3 5" key="4">
    <citation type="submission" date="2016-10" db="EMBL/GenBank/DDBJ databases">
        <authorList>
            <person name="de Groot N.N."/>
        </authorList>
    </citation>
    <scope>NUCLEOTIDE SEQUENCE [LARGE SCALE GENOMIC DNA]</scope>
    <source>
        <strain evidence="3 5">Nl13</strain>
    </source>
</reference>
<dbReference type="EMBL" id="CP000103">
    <property type="protein sequence ID" value="ABB74439.1"/>
    <property type="molecule type" value="Genomic_DNA"/>
</dbReference>
<dbReference type="EMBL" id="FNVK01000008">
    <property type="protein sequence ID" value="SEF76225.1"/>
    <property type="molecule type" value="Genomic_DNA"/>
</dbReference>
<dbReference type="AlphaFoldDB" id="Q2Y9Y2"/>
<organism evidence="2 4">
    <name type="scientific">Nitrosospira multiformis (strain ATCC 25196 / NCIMB 11849 / C 71)</name>
    <dbReference type="NCBI Taxonomy" id="323848"/>
    <lineage>
        <taxon>Bacteria</taxon>
        <taxon>Pseudomonadati</taxon>
        <taxon>Pseudomonadota</taxon>
        <taxon>Betaproteobacteria</taxon>
        <taxon>Nitrosomonadales</taxon>
        <taxon>Nitrosomonadaceae</taxon>
        <taxon>Nitrosospira</taxon>
    </lineage>
</organism>
<accession>Q2Y9Y2</accession>